<organism evidence="3 4">
    <name type="scientific">Cyclotella atomus</name>
    <dbReference type="NCBI Taxonomy" id="382360"/>
    <lineage>
        <taxon>Eukaryota</taxon>
        <taxon>Sar</taxon>
        <taxon>Stramenopiles</taxon>
        <taxon>Ochrophyta</taxon>
        <taxon>Bacillariophyta</taxon>
        <taxon>Coscinodiscophyceae</taxon>
        <taxon>Thalassiosirophycidae</taxon>
        <taxon>Stephanodiscales</taxon>
        <taxon>Stephanodiscaceae</taxon>
        <taxon>Cyclotella</taxon>
    </lineage>
</organism>
<dbReference type="CDD" id="cd08161">
    <property type="entry name" value="SET"/>
    <property type="match status" value="1"/>
</dbReference>
<dbReference type="PANTHER" id="PTHR13271">
    <property type="entry name" value="UNCHARACTERIZED PUTATIVE METHYLTRANSFERASE"/>
    <property type="match status" value="1"/>
</dbReference>
<gene>
    <name evidence="3" type="ORF">ACHAWO_000903</name>
</gene>
<sequence>MIRLLSTLFLLPAALSFTAPAQFTLRTTTHLHSSTAPPSDTLPYDISLEQYKALASWFTSSSQQSYISPKFSIQPSPSSGYGAFASSPISSGELLLSIPRSSCITLDNAFNDADIGEKLRKLRREAGPGSDTVCIAAYIAKQYLVLQEYKSQVELVEEGSLMDGAAKRRLENVKFKEYLESLPWKAGVNGQDHVLFWSEEDVEELLVGSLAYEDAVEIRNSVKYATKILNGIIGPTINKARGIEEPSDQSTFRLPWQQSPPEKQEQTIEGLEEAIRGAFVICLSRGFARIFKNSQTNNSNNNYEEEVEECLIPFLDILQHSNTPNCSDENSSTLDNVIEIRASRDIQAGEELFNQYKDEEDANMPFLRQHSNTPNCSDENSSTLDNVIEIRASRDIQAGEELFNQYKDEEDANMPYHKFFT</sequence>
<proteinExistence type="predicted"/>
<dbReference type="Pfam" id="PF00856">
    <property type="entry name" value="SET"/>
    <property type="match status" value="2"/>
</dbReference>
<dbReference type="SUPFAM" id="SSF82199">
    <property type="entry name" value="SET domain"/>
    <property type="match status" value="2"/>
</dbReference>
<evidence type="ECO:0000256" key="1">
    <source>
        <dbReference type="SAM" id="SignalP"/>
    </source>
</evidence>
<dbReference type="PROSITE" id="PS50280">
    <property type="entry name" value="SET"/>
    <property type="match status" value="1"/>
</dbReference>
<dbReference type="CDD" id="cd10527">
    <property type="entry name" value="SET_LSMT"/>
    <property type="match status" value="1"/>
</dbReference>
<dbReference type="Gene3D" id="2.170.270.10">
    <property type="entry name" value="SET domain"/>
    <property type="match status" value="1"/>
</dbReference>
<reference evidence="3 4" key="1">
    <citation type="submission" date="2024-10" db="EMBL/GenBank/DDBJ databases">
        <title>Updated reference genomes for cyclostephanoid diatoms.</title>
        <authorList>
            <person name="Roberts W.R."/>
            <person name="Alverson A.J."/>
        </authorList>
    </citation>
    <scope>NUCLEOTIDE SEQUENCE [LARGE SCALE GENOMIC DNA]</scope>
    <source>
        <strain evidence="3 4">AJA010-31</strain>
    </source>
</reference>
<evidence type="ECO:0000259" key="2">
    <source>
        <dbReference type="PROSITE" id="PS50280"/>
    </source>
</evidence>
<feature type="domain" description="SET" evidence="2">
    <location>
        <begin position="69"/>
        <end position="357"/>
    </location>
</feature>
<dbReference type="InterPro" id="IPR001214">
    <property type="entry name" value="SET_dom"/>
</dbReference>
<evidence type="ECO:0000313" key="3">
    <source>
        <dbReference type="EMBL" id="KAL3792353.1"/>
    </source>
</evidence>
<dbReference type="AlphaFoldDB" id="A0ABD3PW01"/>
<dbReference type="InterPro" id="IPR050600">
    <property type="entry name" value="SETD3_SETD6_MTase"/>
</dbReference>
<keyword evidence="1" id="KW-0732">Signal</keyword>
<dbReference type="PANTHER" id="PTHR13271:SF123">
    <property type="entry name" value="RIBULOSE-1,5-BISPHOSPHATE CARBOXYLASE_OXYGENASE SMALL SUBUNIT N-METHYLTRANSFERASE I-RELATED"/>
    <property type="match status" value="1"/>
</dbReference>
<dbReference type="EMBL" id="JALLPJ020000431">
    <property type="protein sequence ID" value="KAL3792353.1"/>
    <property type="molecule type" value="Genomic_DNA"/>
</dbReference>
<feature type="signal peptide" evidence="1">
    <location>
        <begin position="1"/>
        <end position="16"/>
    </location>
</feature>
<feature type="chain" id="PRO_5044798559" description="SET domain-containing protein" evidence="1">
    <location>
        <begin position="17"/>
        <end position="421"/>
    </location>
</feature>
<protein>
    <recommendedName>
        <fullName evidence="2">SET domain-containing protein</fullName>
    </recommendedName>
</protein>
<dbReference type="Proteomes" id="UP001530400">
    <property type="component" value="Unassembled WGS sequence"/>
</dbReference>
<name>A0ABD3PW01_9STRA</name>
<comment type="caution">
    <text evidence="3">The sequence shown here is derived from an EMBL/GenBank/DDBJ whole genome shotgun (WGS) entry which is preliminary data.</text>
</comment>
<evidence type="ECO:0000313" key="4">
    <source>
        <dbReference type="Proteomes" id="UP001530400"/>
    </source>
</evidence>
<keyword evidence="4" id="KW-1185">Reference proteome</keyword>
<dbReference type="Gene3D" id="3.90.1410.10">
    <property type="entry name" value="set domain protein methyltransferase, domain 1"/>
    <property type="match status" value="1"/>
</dbReference>
<accession>A0ABD3PW01</accession>
<dbReference type="InterPro" id="IPR046341">
    <property type="entry name" value="SET_dom_sf"/>
</dbReference>